<proteinExistence type="predicted"/>
<dbReference type="OrthoDB" id="1909122at2759"/>
<evidence type="ECO:0000313" key="3">
    <source>
        <dbReference type="Proteomes" id="UP000325315"/>
    </source>
</evidence>
<name>A0A5B6WDA3_9ROSI</name>
<evidence type="ECO:0000259" key="1">
    <source>
        <dbReference type="PROSITE" id="PS50994"/>
    </source>
</evidence>
<comment type="caution">
    <text evidence="2">The sequence shown here is derived from an EMBL/GenBank/DDBJ whole genome shotgun (WGS) entry which is preliminary data.</text>
</comment>
<dbReference type="PANTHER" id="PTHR46148:SF44">
    <property type="entry name" value="GAG-POL POLYPROTEIN"/>
    <property type="match status" value="1"/>
</dbReference>
<feature type="domain" description="Integrase catalytic" evidence="1">
    <location>
        <begin position="20"/>
        <end position="129"/>
    </location>
</feature>
<sequence>MDFVIGFPPSPNKKCCLGDTKVYIREIVRLHGLPVSIISDRDPHFTSRFWKQLHESLGTRLNFSTTFHPQSDVQSGRVIQILENMLRACIINFESGWECYLPLAEFMYNNSFQSSIQMATYEALYGWRCRTPVHWVELSERRVIGLELIQEIEIDRLKTTSNRQKSYTDLKRREIEYSMGDRVFLKVSPWKKVLRFGCKGKLSPKFIGPYEIIERVGPVAYRLALPPELQKIYDVFHVSMLRRYHSDPSHVIPVKEFEVQRDLTYEEELVKILAQEVKS</sequence>
<dbReference type="EMBL" id="SMMG02000003">
    <property type="protein sequence ID" value="KAA3479761.1"/>
    <property type="molecule type" value="Genomic_DNA"/>
</dbReference>
<accession>A0A5B6WDA3</accession>
<dbReference type="AlphaFoldDB" id="A0A5B6WDA3"/>
<gene>
    <name evidence="2" type="ORF">EPI10_020246</name>
</gene>
<dbReference type="GO" id="GO:0003676">
    <property type="term" value="F:nucleic acid binding"/>
    <property type="evidence" value="ECO:0007669"/>
    <property type="project" value="InterPro"/>
</dbReference>
<dbReference type="GO" id="GO:0015074">
    <property type="term" value="P:DNA integration"/>
    <property type="evidence" value="ECO:0007669"/>
    <property type="project" value="InterPro"/>
</dbReference>
<dbReference type="InterPro" id="IPR001584">
    <property type="entry name" value="Integrase_cat-core"/>
</dbReference>
<keyword evidence="3" id="KW-1185">Reference proteome</keyword>
<organism evidence="2 3">
    <name type="scientific">Gossypium australe</name>
    <dbReference type="NCBI Taxonomy" id="47621"/>
    <lineage>
        <taxon>Eukaryota</taxon>
        <taxon>Viridiplantae</taxon>
        <taxon>Streptophyta</taxon>
        <taxon>Embryophyta</taxon>
        <taxon>Tracheophyta</taxon>
        <taxon>Spermatophyta</taxon>
        <taxon>Magnoliopsida</taxon>
        <taxon>eudicotyledons</taxon>
        <taxon>Gunneridae</taxon>
        <taxon>Pentapetalae</taxon>
        <taxon>rosids</taxon>
        <taxon>malvids</taxon>
        <taxon>Malvales</taxon>
        <taxon>Malvaceae</taxon>
        <taxon>Malvoideae</taxon>
        <taxon>Gossypium</taxon>
    </lineage>
</organism>
<evidence type="ECO:0000313" key="2">
    <source>
        <dbReference type="EMBL" id="KAA3479761.1"/>
    </source>
</evidence>
<dbReference type="Gene3D" id="3.30.420.10">
    <property type="entry name" value="Ribonuclease H-like superfamily/Ribonuclease H"/>
    <property type="match status" value="1"/>
</dbReference>
<dbReference type="InterPro" id="IPR012337">
    <property type="entry name" value="RNaseH-like_sf"/>
</dbReference>
<dbReference type="InterPro" id="IPR056924">
    <property type="entry name" value="SH3_Tf2-1"/>
</dbReference>
<dbReference type="Proteomes" id="UP000325315">
    <property type="component" value="Unassembled WGS sequence"/>
</dbReference>
<dbReference type="SUPFAM" id="SSF53098">
    <property type="entry name" value="Ribonuclease H-like"/>
    <property type="match status" value="1"/>
</dbReference>
<dbReference type="InterPro" id="IPR036397">
    <property type="entry name" value="RNaseH_sf"/>
</dbReference>
<reference evidence="3" key="1">
    <citation type="journal article" date="2019" name="Plant Biotechnol. J.">
        <title>Genome sequencing of the Australian wild diploid species Gossypium australe highlights disease resistance and delayed gland morphogenesis.</title>
        <authorList>
            <person name="Cai Y."/>
            <person name="Cai X."/>
            <person name="Wang Q."/>
            <person name="Wang P."/>
            <person name="Zhang Y."/>
            <person name="Cai C."/>
            <person name="Xu Y."/>
            <person name="Wang K."/>
            <person name="Zhou Z."/>
            <person name="Wang C."/>
            <person name="Geng S."/>
            <person name="Li B."/>
            <person name="Dong Q."/>
            <person name="Hou Y."/>
            <person name="Wang H."/>
            <person name="Ai P."/>
            <person name="Liu Z."/>
            <person name="Yi F."/>
            <person name="Sun M."/>
            <person name="An G."/>
            <person name="Cheng J."/>
            <person name="Zhang Y."/>
            <person name="Shi Q."/>
            <person name="Xie Y."/>
            <person name="Shi X."/>
            <person name="Chang Y."/>
            <person name="Huang F."/>
            <person name="Chen Y."/>
            <person name="Hong S."/>
            <person name="Mi L."/>
            <person name="Sun Q."/>
            <person name="Zhang L."/>
            <person name="Zhou B."/>
            <person name="Peng R."/>
            <person name="Zhang X."/>
            <person name="Liu F."/>
        </authorList>
    </citation>
    <scope>NUCLEOTIDE SEQUENCE [LARGE SCALE GENOMIC DNA]</scope>
    <source>
        <strain evidence="3">cv. PA1801</strain>
    </source>
</reference>
<dbReference type="Pfam" id="PF24626">
    <property type="entry name" value="SH3_Tf2-1"/>
    <property type="match status" value="1"/>
</dbReference>
<protein>
    <submittedName>
        <fullName evidence="2">DNA/RNA polymerases superfamily protein</fullName>
    </submittedName>
</protein>
<dbReference type="PANTHER" id="PTHR46148">
    <property type="entry name" value="CHROMO DOMAIN-CONTAINING PROTEIN"/>
    <property type="match status" value="1"/>
</dbReference>
<dbReference type="PROSITE" id="PS50994">
    <property type="entry name" value="INTEGRASE"/>
    <property type="match status" value="1"/>
</dbReference>